<protein>
    <submittedName>
        <fullName evidence="14">Fe-S oxidoreductase</fullName>
    </submittedName>
</protein>
<keyword evidence="15" id="KW-1185">Reference proteome</keyword>
<evidence type="ECO:0000313" key="14">
    <source>
        <dbReference type="EMBL" id="BCG46642.1"/>
    </source>
</evidence>
<evidence type="ECO:0000256" key="2">
    <source>
        <dbReference type="ARBA" id="ARBA00022475"/>
    </source>
</evidence>
<keyword evidence="4 12" id="KW-0812">Transmembrane</keyword>
<feature type="region of interest" description="Disordered" evidence="11">
    <location>
        <begin position="703"/>
        <end position="723"/>
    </location>
</feature>
<keyword evidence="7" id="KW-0560">Oxidoreductase</keyword>
<dbReference type="GO" id="GO:0051539">
    <property type="term" value="F:4 iron, 4 sulfur cluster binding"/>
    <property type="evidence" value="ECO:0007669"/>
    <property type="project" value="UniProtKB-KW"/>
</dbReference>
<evidence type="ECO:0000259" key="13">
    <source>
        <dbReference type="PROSITE" id="PS51379"/>
    </source>
</evidence>
<feature type="transmembrane region" description="Helical" evidence="12">
    <location>
        <begin position="15"/>
        <end position="35"/>
    </location>
</feature>
<dbReference type="GO" id="GO:0016491">
    <property type="term" value="F:oxidoreductase activity"/>
    <property type="evidence" value="ECO:0007669"/>
    <property type="project" value="UniProtKB-KW"/>
</dbReference>
<comment type="subcellular location">
    <subcellularLocation>
        <location evidence="1">Cell membrane</location>
        <topology evidence="1">Multi-pass membrane protein</topology>
    </subcellularLocation>
</comment>
<name>A0A6S6LXC1_9BACT</name>
<dbReference type="PROSITE" id="PS51379">
    <property type="entry name" value="4FE4S_FER_2"/>
    <property type="match status" value="2"/>
</dbReference>
<dbReference type="RefSeq" id="WP_185244808.1">
    <property type="nucleotide sequence ID" value="NZ_AP023213.1"/>
</dbReference>
<keyword evidence="10 12" id="KW-0472">Membrane</keyword>
<keyword evidence="2" id="KW-1003">Cell membrane</keyword>
<feature type="domain" description="4Fe-4S ferredoxin-type" evidence="13">
    <location>
        <begin position="334"/>
        <end position="364"/>
    </location>
</feature>
<evidence type="ECO:0000256" key="6">
    <source>
        <dbReference type="ARBA" id="ARBA00022989"/>
    </source>
</evidence>
<accession>A0A6S6LXC1</accession>
<evidence type="ECO:0000256" key="5">
    <source>
        <dbReference type="ARBA" id="ARBA00022723"/>
    </source>
</evidence>
<feature type="transmembrane region" description="Helical" evidence="12">
    <location>
        <begin position="121"/>
        <end position="141"/>
    </location>
</feature>
<dbReference type="InterPro" id="IPR051460">
    <property type="entry name" value="HdrC_iron-sulfur_subunit"/>
</dbReference>
<dbReference type="InterPro" id="IPR009051">
    <property type="entry name" value="Helical_ferredxn"/>
</dbReference>
<keyword evidence="5" id="KW-0479">Metal-binding</keyword>
<evidence type="ECO:0000256" key="7">
    <source>
        <dbReference type="ARBA" id="ARBA00023002"/>
    </source>
</evidence>
<proteinExistence type="predicted"/>
<dbReference type="PANTHER" id="PTHR43255">
    <property type="entry name" value="IRON-SULFUR-BINDING OXIDOREDUCTASE FADF-RELATED-RELATED"/>
    <property type="match status" value="1"/>
</dbReference>
<dbReference type="Proteomes" id="UP000515472">
    <property type="component" value="Chromosome"/>
</dbReference>
<keyword evidence="8" id="KW-0408">Iron</keyword>
<organism evidence="14 15">
    <name type="scientific">Citrifermentans bremense</name>
    <dbReference type="NCBI Taxonomy" id="60035"/>
    <lineage>
        <taxon>Bacteria</taxon>
        <taxon>Pseudomonadati</taxon>
        <taxon>Thermodesulfobacteriota</taxon>
        <taxon>Desulfuromonadia</taxon>
        <taxon>Geobacterales</taxon>
        <taxon>Geobacteraceae</taxon>
        <taxon>Citrifermentans</taxon>
    </lineage>
</organism>
<evidence type="ECO:0000313" key="15">
    <source>
        <dbReference type="Proteomes" id="UP000515472"/>
    </source>
</evidence>
<dbReference type="PROSITE" id="PS51257">
    <property type="entry name" value="PROKAR_LIPOPROTEIN"/>
    <property type="match status" value="1"/>
</dbReference>
<feature type="transmembrane region" description="Helical" evidence="12">
    <location>
        <begin position="82"/>
        <end position="101"/>
    </location>
</feature>
<dbReference type="InterPro" id="IPR023234">
    <property type="entry name" value="NarG-like_domain"/>
</dbReference>
<dbReference type="InterPro" id="IPR017896">
    <property type="entry name" value="4Fe4S_Fe-S-bd"/>
</dbReference>
<evidence type="ECO:0000256" key="10">
    <source>
        <dbReference type="ARBA" id="ARBA00023136"/>
    </source>
</evidence>
<dbReference type="Pfam" id="PF13237">
    <property type="entry name" value="Fer4_10"/>
    <property type="match status" value="1"/>
</dbReference>
<sequence length="723" mass="80154">MEATREIYWNVGHGVVLPMYLLTLVAVAACCYGIYQRVEVYRQGKELNRLDALGERIPFLLRNLFGQAKVVRVGGPGLPHGLFFWGFVTLFIGTLLVMLQADLTQPLFNLVILKGTFYKLYSLVLDLAGAAAFLMLLGLMLRRFVYRPEGLKITRDDYLMHGLLTAIICTGFFAEGARIAATELRMNPELARWSPIGMFVANQFSAQDDVSLRQLHTLWWWGHFLLVLGLIVSIPWSKFRHLITTPANYLFTDLRPKGSIATINLEEEGVEQFGVEKVSEFSWKDIFDADACTSCKRCQDRCPAHNTEKPLSPMKVVQQVGELAFGNPDKSLIETVGNDALWSCTTCRACQEICPADVEHVNKIIEMRRNLVLMQGEFPGEEVMVAVNNVEVNGNPFGLAYAGRGDWTEGLEVQILSEGAAEVDVLYFVGCYASFDKRNQEVAKSFVKICNAAGIRVGILGKEEKCCGEPVRKLGNEYLYQMMAQENIELINGYGIKQIVTTCPHCMNTLGRDYRDLGLDAEVEHYTVFIDRLLKEGTLVIDERQFDYTYHDSCYLGRYQDIIQQPRDVLHAAGGRINEMKKSEKESFCCGAGGGRILAEEKLGNRINVKRVHMAEATGAPVLVSNCPFCLTMFEDGIKTGECEGKLKARDLAEIVVERLQPAADLCAVLDTFLPTPAVIPQVTETSAAGGEPAAGTETVLADTENAGEEPTEIAAVNGKDAA</sequence>
<evidence type="ECO:0000256" key="12">
    <source>
        <dbReference type="SAM" id="Phobius"/>
    </source>
</evidence>
<dbReference type="SUPFAM" id="SSF46548">
    <property type="entry name" value="alpha-helical ferredoxin"/>
    <property type="match status" value="1"/>
</dbReference>
<reference evidence="14 15" key="1">
    <citation type="submission" date="2020-06" db="EMBL/GenBank/DDBJ databases">
        <title>Interaction of electrochemicaly active bacteria, Geobacter bremensis R4 on different carbon anode.</title>
        <authorList>
            <person name="Meng L."/>
            <person name="Yoshida N."/>
        </authorList>
    </citation>
    <scope>NUCLEOTIDE SEQUENCE [LARGE SCALE GENOMIC DNA]</scope>
    <source>
        <strain evidence="14 15">R4</strain>
    </source>
</reference>
<feature type="transmembrane region" description="Helical" evidence="12">
    <location>
        <begin position="162"/>
        <end position="181"/>
    </location>
</feature>
<evidence type="ECO:0000256" key="11">
    <source>
        <dbReference type="SAM" id="MobiDB-lite"/>
    </source>
</evidence>
<evidence type="ECO:0000256" key="4">
    <source>
        <dbReference type="ARBA" id="ARBA00022692"/>
    </source>
</evidence>
<dbReference type="PANTHER" id="PTHR43255:SF1">
    <property type="entry name" value="IRON-SULFUR-BINDING OXIDOREDUCTASE FADF-RELATED"/>
    <property type="match status" value="1"/>
</dbReference>
<dbReference type="KEGG" id="gbn:GEOBRER4_13920"/>
<dbReference type="EMBL" id="AP023213">
    <property type="protein sequence ID" value="BCG46642.1"/>
    <property type="molecule type" value="Genomic_DNA"/>
</dbReference>
<dbReference type="InterPro" id="IPR017900">
    <property type="entry name" value="4Fe4S_Fe_S_CS"/>
</dbReference>
<evidence type="ECO:0000256" key="3">
    <source>
        <dbReference type="ARBA" id="ARBA00022485"/>
    </source>
</evidence>
<dbReference type="Gene3D" id="1.20.950.20">
    <property type="entry name" value="Transmembrane di-heme cytochromes, Chain C"/>
    <property type="match status" value="1"/>
</dbReference>
<keyword evidence="6 12" id="KW-1133">Transmembrane helix</keyword>
<dbReference type="PROSITE" id="PS00198">
    <property type="entry name" value="4FE4S_FER_1"/>
    <property type="match status" value="2"/>
</dbReference>
<gene>
    <name evidence="14" type="ORF">GEOBRER4_n1451</name>
</gene>
<dbReference type="Pfam" id="PF02754">
    <property type="entry name" value="CCG"/>
    <property type="match status" value="2"/>
</dbReference>
<dbReference type="InterPro" id="IPR036197">
    <property type="entry name" value="NarG-like_sf"/>
</dbReference>
<dbReference type="Gene3D" id="1.10.1060.10">
    <property type="entry name" value="Alpha-helical ferredoxin"/>
    <property type="match status" value="1"/>
</dbReference>
<evidence type="ECO:0000256" key="8">
    <source>
        <dbReference type="ARBA" id="ARBA00023004"/>
    </source>
</evidence>
<dbReference type="SUPFAM" id="SSF103501">
    <property type="entry name" value="Respiratory nitrate reductase 1 gamma chain"/>
    <property type="match status" value="1"/>
</dbReference>
<keyword evidence="9" id="KW-0411">Iron-sulfur</keyword>
<feature type="domain" description="4Fe-4S ferredoxin-type" evidence="13">
    <location>
        <begin position="283"/>
        <end position="312"/>
    </location>
</feature>
<dbReference type="GO" id="GO:0046872">
    <property type="term" value="F:metal ion binding"/>
    <property type="evidence" value="ECO:0007669"/>
    <property type="project" value="UniProtKB-KW"/>
</dbReference>
<keyword evidence="3" id="KW-0004">4Fe-4S</keyword>
<evidence type="ECO:0000256" key="1">
    <source>
        <dbReference type="ARBA" id="ARBA00004651"/>
    </source>
</evidence>
<dbReference type="AlphaFoldDB" id="A0A6S6LXC1"/>
<dbReference type="Pfam" id="PF02665">
    <property type="entry name" value="Nitrate_red_gam"/>
    <property type="match status" value="1"/>
</dbReference>
<dbReference type="InterPro" id="IPR004017">
    <property type="entry name" value="Cys_rich_dom"/>
</dbReference>
<evidence type="ECO:0000256" key="9">
    <source>
        <dbReference type="ARBA" id="ARBA00023014"/>
    </source>
</evidence>
<dbReference type="GO" id="GO:0005886">
    <property type="term" value="C:plasma membrane"/>
    <property type="evidence" value="ECO:0007669"/>
    <property type="project" value="UniProtKB-SubCell"/>
</dbReference>